<proteinExistence type="predicted"/>
<accession>A0ABT3HNE2</accession>
<reference evidence="1" key="1">
    <citation type="submission" date="2022-10" db="EMBL/GenBank/DDBJ databases">
        <title>Chryseobacterium babae sp. nov. isolated from the gut of the beetle Oryctes rhinoceros, and Chryseobacterium kimseyorum sp. nov., isolated from a stick insect rearing cage.</title>
        <authorList>
            <person name="Shelomi M."/>
            <person name="Han C.-J."/>
            <person name="Chen W.-M."/>
            <person name="Chen H.-K."/>
            <person name="Liaw S.-J."/>
            <person name="Muhle E."/>
            <person name="Clermont D."/>
        </authorList>
    </citation>
    <scope>NUCLEOTIDE SEQUENCE</scope>
    <source>
        <strain evidence="1">WLa1L2M3</strain>
    </source>
</reference>
<dbReference type="EMBL" id="JAPDHV010000003">
    <property type="protein sequence ID" value="MCW3161295.1"/>
    <property type="molecule type" value="Genomic_DNA"/>
</dbReference>
<protein>
    <submittedName>
        <fullName evidence="1">Uncharacterized protein</fullName>
    </submittedName>
</protein>
<evidence type="ECO:0000313" key="1">
    <source>
        <dbReference type="EMBL" id="MCW3161295.1"/>
    </source>
</evidence>
<comment type="caution">
    <text evidence="1">The sequence shown here is derived from an EMBL/GenBank/DDBJ whole genome shotgun (WGS) entry which is preliminary data.</text>
</comment>
<organism evidence="1 2">
    <name type="scientific">Chryseobacterium oryctis</name>
    <dbReference type="NCBI Taxonomy" id="2952618"/>
    <lineage>
        <taxon>Bacteria</taxon>
        <taxon>Pseudomonadati</taxon>
        <taxon>Bacteroidota</taxon>
        <taxon>Flavobacteriia</taxon>
        <taxon>Flavobacteriales</taxon>
        <taxon>Weeksellaceae</taxon>
        <taxon>Chryseobacterium group</taxon>
        <taxon>Chryseobacterium</taxon>
    </lineage>
</organism>
<name>A0ABT3HNE2_9FLAO</name>
<gene>
    <name evidence="1" type="ORF">OH806_08440</name>
</gene>
<sequence>MKMKFLLGSTLFFSNLFYSQSVGINTKVPIVTLDVEGSPSDITKTDGFIAPRLTGDQLKAKKGNYNASHEGVILYITSPVTTPDASTSYVNNPGYYVFNGSLWTPLSHTSLTSDASRYIGGVVGVVYNSNTEGILGVSKLIGEALDTPYTIGTIPVTNMTSKIGGISFAEGGGYKVSNPAPGLFDIKLDTPFSEIYGVTVNIIDTYGPSVGNKQQPTTTTPGSALKTNDNAQISYFDKSTIRIKTGDSFGALSNRSFSFIILGK</sequence>
<dbReference type="Proteomes" id="UP001163719">
    <property type="component" value="Unassembled WGS sequence"/>
</dbReference>
<keyword evidence="2" id="KW-1185">Reference proteome</keyword>
<dbReference type="RefSeq" id="WP_264743240.1">
    <property type="nucleotide sequence ID" value="NZ_JAPDHV010000003.1"/>
</dbReference>
<evidence type="ECO:0000313" key="2">
    <source>
        <dbReference type="Proteomes" id="UP001163719"/>
    </source>
</evidence>